<dbReference type="eggNOG" id="COG1247">
    <property type="taxonomic scope" value="Bacteria"/>
</dbReference>
<dbReference type="GO" id="GO:0016747">
    <property type="term" value="F:acyltransferase activity, transferring groups other than amino-acyl groups"/>
    <property type="evidence" value="ECO:0007669"/>
    <property type="project" value="InterPro"/>
</dbReference>
<dbReference type="STRING" id="1423790.BN53_09660"/>
<feature type="domain" description="N-acetyltransferase" evidence="1">
    <location>
        <begin position="3"/>
        <end position="171"/>
    </location>
</feature>
<dbReference type="RefSeq" id="WP_009559010.1">
    <property type="nucleotide sequence ID" value="NZ_AYZN01000014.1"/>
</dbReference>
<dbReference type="PROSITE" id="PS51186">
    <property type="entry name" value="GNAT"/>
    <property type="match status" value="1"/>
</dbReference>
<keyword evidence="3" id="KW-1185">Reference proteome</keyword>
<dbReference type="EC" id="2.3.1.-" evidence="2"/>
<gene>
    <name evidence="2" type="ORF">BN53_09660</name>
</gene>
<organism evidence="2 3">
    <name type="scientific">Lactobacillus pasteurii DSM 23907 = CRBIP 24.76</name>
    <dbReference type="NCBI Taxonomy" id="1423790"/>
    <lineage>
        <taxon>Bacteria</taxon>
        <taxon>Bacillati</taxon>
        <taxon>Bacillota</taxon>
        <taxon>Bacilli</taxon>
        <taxon>Lactobacillales</taxon>
        <taxon>Lactobacillaceae</taxon>
        <taxon>Lactobacillus</taxon>
    </lineage>
</organism>
<protein>
    <submittedName>
        <fullName evidence="2">Acetyltransferase</fullName>
        <ecNumber evidence="2">2.3.1.-</ecNumber>
    </submittedName>
</protein>
<evidence type="ECO:0000313" key="2">
    <source>
        <dbReference type="EMBL" id="CCI84462.1"/>
    </source>
</evidence>
<evidence type="ECO:0000259" key="1">
    <source>
        <dbReference type="PROSITE" id="PS51186"/>
    </source>
</evidence>
<dbReference type="Proteomes" id="UP000009311">
    <property type="component" value="Unassembled WGS sequence"/>
</dbReference>
<dbReference type="InterPro" id="IPR000182">
    <property type="entry name" value="GNAT_dom"/>
</dbReference>
<name>I7IYG7_9LACO</name>
<proteinExistence type="predicted"/>
<keyword evidence="2" id="KW-0012">Acyltransferase</keyword>
<accession>I7IYG7</accession>
<sequence>MAIYTRLAKREDLPAIMDIIADAKAFLKASGSTQWQSGYPDQRAILTDILSQNGYCLIDGQEIAGYAAVIVGPDPNYQKIVGSWTNEEDPYATIHRIALSQKFQGKHLAGNFFSNLLSLQVASGIHNFRVDTMKQNLPMQALAKKQGFKEQGIIQVEDPIDPNRIAFELNL</sequence>
<dbReference type="AlphaFoldDB" id="I7IYG7"/>
<reference evidence="2 3" key="1">
    <citation type="submission" date="2012-06" db="EMBL/GenBank/DDBJ databases">
        <title>Draft Genome Sequence of Lactobacillus pasteurii CRBIP 24.76T.</title>
        <authorList>
            <person name="Cousin S."/>
            <person name="Bouchier C."/>
            <person name="Loux V."/>
            <person name="Ma L."/>
            <person name="Creno S."/>
            <person name="Bizet C."/>
            <person name="Clermont D."/>
        </authorList>
    </citation>
    <scope>NUCLEOTIDE SEQUENCE [LARGE SCALE GENOMIC DNA]</scope>
    <source>
        <strain evidence="3">CRBIP 24.76T</strain>
    </source>
</reference>
<keyword evidence="2" id="KW-0808">Transferase</keyword>
<dbReference type="Pfam" id="PF00583">
    <property type="entry name" value="Acetyltransf_1"/>
    <property type="match status" value="1"/>
</dbReference>
<evidence type="ECO:0000313" key="3">
    <source>
        <dbReference type="Proteomes" id="UP000009311"/>
    </source>
</evidence>
<dbReference type="Gene3D" id="3.40.630.30">
    <property type="match status" value="1"/>
</dbReference>
<dbReference type="SUPFAM" id="SSF55729">
    <property type="entry name" value="Acyl-CoA N-acyltransferases (Nat)"/>
    <property type="match status" value="1"/>
</dbReference>
<dbReference type="InterPro" id="IPR016181">
    <property type="entry name" value="Acyl_CoA_acyltransferase"/>
</dbReference>
<dbReference type="EMBL" id="CAKD01000002">
    <property type="protein sequence ID" value="CCI84462.1"/>
    <property type="molecule type" value="Genomic_DNA"/>
</dbReference>
<dbReference type="PATRIC" id="fig|1423790.3.peg.776"/>
<comment type="caution">
    <text evidence="2">The sequence shown here is derived from an EMBL/GenBank/DDBJ whole genome shotgun (WGS) entry which is preliminary data.</text>
</comment>
<dbReference type="OrthoDB" id="9796381at2"/>